<dbReference type="PROSITE" id="PS00463">
    <property type="entry name" value="ZN2_CY6_FUNGAL_1"/>
    <property type="match status" value="1"/>
</dbReference>
<name>A0A9P6I4B1_9PEZI</name>
<evidence type="ECO:0000259" key="4">
    <source>
        <dbReference type="PROSITE" id="PS50048"/>
    </source>
</evidence>
<reference evidence="5" key="2">
    <citation type="submission" date="2020-11" db="EMBL/GenBank/DDBJ databases">
        <title>Whole genome sequencing of Colletotrichum sp.</title>
        <authorList>
            <person name="Li H."/>
        </authorList>
    </citation>
    <scope>NUCLEOTIDE SEQUENCE</scope>
    <source>
        <strain evidence="5">CkLH20</strain>
    </source>
</reference>
<dbReference type="Gene3D" id="4.10.240.10">
    <property type="entry name" value="Zn(2)-C6 fungal-type DNA-binding domain"/>
    <property type="match status" value="1"/>
</dbReference>
<accession>A0A9P6I4B1</accession>
<evidence type="ECO:0000313" key="5">
    <source>
        <dbReference type="EMBL" id="KAF9871690.1"/>
    </source>
</evidence>
<evidence type="ECO:0000313" key="6">
    <source>
        <dbReference type="Proteomes" id="UP000781932"/>
    </source>
</evidence>
<gene>
    <name evidence="5" type="ORF">CkaCkLH20_10888</name>
</gene>
<dbReference type="OrthoDB" id="5204833at2759"/>
<keyword evidence="2" id="KW-0175">Coiled coil</keyword>
<dbReference type="Proteomes" id="UP000781932">
    <property type="component" value="Unassembled WGS sequence"/>
</dbReference>
<dbReference type="PANTHER" id="PTHR47784">
    <property type="entry name" value="STEROL UPTAKE CONTROL PROTEIN 2"/>
    <property type="match status" value="1"/>
</dbReference>
<feature type="compositionally biased region" description="Basic residues" evidence="3">
    <location>
        <begin position="614"/>
        <end position="624"/>
    </location>
</feature>
<dbReference type="SUPFAM" id="SSF57701">
    <property type="entry name" value="Zn2/Cys6 DNA-binding domain"/>
    <property type="match status" value="1"/>
</dbReference>
<dbReference type="GeneID" id="62166676"/>
<keyword evidence="6" id="KW-1185">Reference proteome</keyword>
<evidence type="ECO:0000256" key="2">
    <source>
        <dbReference type="SAM" id="Coils"/>
    </source>
</evidence>
<feature type="coiled-coil region" evidence="2">
    <location>
        <begin position="536"/>
        <end position="566"/>
    </location>
</feature>
<dbReference type="PANTHER" id="PTHR47784:SF4">
    <property type="entry name" value="ZN(II)2CYS6 TRANSCRIPTION FACTOR (EUROFUNG)"/>
    <property type="match status" value="1"/>
</dbReference>
<proteinExistence type="predicted"/>
<dbReference type="InterPro" id="IPR001138">
    <property type="entry name" value="Zn2Cys6_DnaBD"/>
</dbReference>
<dbReference type="InterPro" id="IPR036864">
    <property type="entry name" value="Zn2-C6_fun-type_DNA-bd_sf"/>
</dbReference>
<feature type="domain" description="Zn(2)-C6 fungal-type" evidence="4">
    <location>
        <begin position="12"/>
        <end position="42"/>
    </location>
</feature>
<organism evidence="5 6">
    <name type="scientific">Colletotrichum karsti</name>
    <dbReference type="NCBI Taxonomy" id="1095194"/>
    <lineage>
        <taxon>Eukaryota</taxon>
        <taxon>Fungi</taxon>
        <taxon>Dikarya</taxon>
        <taxon>Ascomycota</taxon>
        <taxon>Pezizomycotina</taxon>
        <taxon>Sordariomycetes</taxon>
        <taxon>Hypocreomycetidae</taxon>
        <taxon>Glomerellales</taxon>
        <taxon>Glomerellaceae</taxon>
        <taxon>Colletotrichum</taxon>
        <taxon>Colletotrichum boninense species complex</taxon>
    </lineage>
</organism>
<evidence type="ECO:0000256" key="3">
    <source>
        <dbReference type="SAM" id="MobiDB-lite"/>
    </source>
</evidence>
<keyword evidence="1" id="KW-0539">Nucleus</keyword>
<feature type="region of interest" description="Disordered" evidence="3">
    <location>
        <begin position="1045"/>
        <end position="1167"/>
    </location>
</feature>
<feature type="region of interest" description="Disordered" evidence="3">
    <location>
        <begin position="53"/>
        <end position="106"/>
    </location>
</feature>
<dbReference type="GO" id="GO:0001228">
    <property type="term" value="F:DNA-binding transcription activator activity, RNA polymerase II-specific"/>
    <property type="evidence" value="ECO:0007669"/>
    <property type="project" value="TreeGrafter"/>
</dbReference>
<dbReference type="SMART" id="SM00066">
    <property type="entry name" value="GAL4"/>
    <property type="match status" value="1"/>
</dbReference>
<dbReference type="PROSITE" id="PS50048">
    <property type="entry name" value="ZN2_CY6_FUNGAL_2"/>
    <property type="match status" value="1"/>
</dbReference>
<feature type="compositionally biased region" description="Polar residues" evidence="3">
    <location>
        <begin position="767"/>
        <end position="783"/>
    </location>
</feature>
<feature type="region of interest" description="Disordered" evidence="3">
    <location>
        <begin position="394"/>
        <end position="445"/>
    </location>
</feature>
<feature type="compositionally biased region" description="Polar residues" evidence="3">
    <location>
        <begin position="1136"/>
        <end position="1145"/>
    </location>
</feature>
<comment type="caution">
    <text evidence="5">The sequence shown here is derived from an EMBL/GenBank/DDBJ whole genome shotgun (WGS) entry which is preliminary data.</text>
</comment>
<dbReference type="EMBL" id="JAATWM020000043">
    <property type="protein sequence ID" value="KAF9871690.1"/>
    <property type="molecule type" value="Genomic_DNA"/>
</dbReference>
<feature type="compositionally biased region" description="Low complexity" evidence="3">
    <location>
        <begin position="753"/>
        <end position="766"/>
    </location>
</feature>
<protein>
    <recommendedName>
        <fullName evidence="4">Zn(2)-C6 fungal-type domain-containing protein</fullName>
    </recommendedName>
</protein>
<reference evidence="5" key="1">
    <citation type="submission" date="2020-03" db="EMBL/GenBank/DDBJ databases">
        <authorList>
            <person name="He L."/>
        </authorList>
    </citation>
    <scope>NUCLEOTIDE SEQUENCE</scope>
    <source>
        <strain evidence="5">CkLH20</strain>
    </source>
</reference>
<sequence>MNRRAHKKSRNGCVECKRRHIKCDETRPTCKNCAIIERQCVYRTPPPPVVSIGEDCPGDAFRSGPSTPSRDSGCSPHDDLKGPGASSSNPARASALAHSDMPLQPSGPQVNMDHMEFLFNFRGDLIVPEMSESLRQQATELTVKAGIDAPYLMHEILSFSAMHLSHTRLDRKQYYVEQAVQLQNEAISIFNTTKPDINDSTCVAIAMFSSMLGRHLCIDALANSSSGLDAFLDSYLNFARLRQRGASVLKAARPELEGSELRPFLTWGPGEDELVGRGRDCDALQGLVSSSNLDAASKEACRRAVELVQVAYDNWERRSRERLVQMVFTWAFFVPEEFIEMLSQRRPEAAAVLGNHAVILHLVRELWQVGGSGANLLRVITEYLGPEWNDKKTAKFDQNHEQLYSMTPPRRRSARLASATNTPKPKAKQTLSSVVERDDTPPSKNVAESLNALVVPNHDPATPSSSTQLKAPLSEMHPSKVHPTVAPPSATWLGFRDMKPADKTNDTQATPSKTNGVPESPFTFRVTQPAGDSGLSNDAQQMMNELREEAARIKAELLAKRELEREDEELNGRKIAKAKGKSGRFSSAHMAEFKKMDSIEGHASAFRAQPGRVTPHKSSLKRSQSKANLDDTPTHPKSSLKRSPSKANLEDTPTHPKSILKQPSKPNLLAAGTPSQKSLKRSPSKANLDDASSNGTLKASTGHAPRARIFANLEPPSSVKRVRQRFEDDASTARPVSRDGSSLPRPKSSGNDAPTGSAPAATPSTGLRSQPSLASLTNPTKSSLARAAGSKMPLPSSLAKSPSKPDLRSLAQSSSKPEPGSLRKSPSKPELGSLRRSPSKPELGNLTRSVTTNNLGALEKTAELKRRIVSPGRFERVKSILRGGKGAFDKAKTALPQPAAGVSQTPAPQVVEKALPAVPFTTPRRKLFKRVDFTPDTDRAIDAPNTVAHKAFSTISPGRKQGEVQYPNLDAVLGNVTQREESDGLYPDLTVESPTTKAAETSSVLPPTVPGTFTFRSDHTIRFASASPTGFGSTAGQSSVRHVRRSLDMPGSFPTSSDTLSNKENRSPMQLLAGKPHGMTHKKRARAKEEEGDLEEASGERAGKRRKAEPVPEGDALLAPRLMGATPNTIGKKPQTPRTFASPSPTKKRAGMSLSRLNMLAKPKMRN</sequence>
<dbReference type="Pfam" id="PF00172">
    <property type="entry name" value="Zn_clus"/>
    <property type="match status" value="1"/>
</dbReference>
<dbReference type="InterPro" id="IPR053157">
    <property type="entry name" value="Sterol_Uptake_Regulator"/>
</dbReference>
<dbReference type="CDD" id="cd00067">
    <property type="entry name" value="GAL4"/>
    <property type="match status" value="1"/>
</dbReference>
<feature type="region of interest" description="Disordered" evidence="3">
    <location>
        <begin position="606"/>
        <end position="851"/>
    </location>
</feature>
<evidence type="ECO:0000256" key="1">
    <source>
        <dbReference type="ARBA" id="ARBA00023242"/>
    </source>
</evidence>
<dbReference type="GO" id="GO:0008270">
    <property type="term" value="F:zinc ion binding"/>
    <property type="evidence" value="ECO:0007669"/>
    <property type="project" value="InterPro"/>
</dbReference>
<dbReference type="AlphaFoldDB" id="A0A9P6I4B1"/>
<feature type="compositionally biased region" description="Low complexity" evidence="3">
    <location>
        <begin position="790"/>
        <end position="804"/>
    </location>
</feature>
<dbReference type="RefSeq" id="XP_038741151.1">
    <property type="nucleotide sequence ID" value="XM_038893602.1"/>
</dbReference>
<feature type="compositionally biased region" description="Polar residues" evidence="3">
    <location>
        <begin position="690"/>
        <end position="699"/>
    </location>
</feature>